<dbReference type="CDD" id="cd06581">
    <property type="entry name" value="TM_PBP1_LivM_like"/>
    <property type="match status" value="1"/>
</dbReference>
<proteinExistence type="predicted"/>
<gene>
    <name evidence="7" type="ORF">KM031_07500</name>
</gene>
<dbReference type="KEGG" id="gfu:KM031_07500"/>
<evidence type="ECO:0000256" key="4">
    <source>
        <dbReference type="ARBA" id="ARBA00022989"/>
    </source>
</evidence>
<keyword evidence="8" id="KW-1185">Reference proteome</keyword>
<dbReference type="PANTHER" id="PTHR30482">
    <property type="entry name" value="HIGH-AFFINITY BRANCHED-CHAIN AMINO ACID TRANSPORT SYSTEM PERMEASE"/>
    <property type="match status" value="1"/>
</dbReference>
<evidence type="ECO:0000256" key="6">
    <source>
        <dbReference type="SAM" id="Phobius"/>
    </source>
</evidence>
<dbReference type="InterPro" id="IPR043428">
    <property type="entry name" value="LivM-like"/>
</dbReference>
<evidence type="ECO:0000256" key="2">
    <source>
        <dbReference type="ARBA" id="ARBA00022475"/>
    </source>
</evidence>
<keyword evidence="2" id="KW-1003">Cell membrane</keyword>
<dbReference type="Proteomes" id="UP000679352">
    <property type="component" value="Chromosome"/>
</dbReference>
<keyword evidence="5 6" id="KW-0472">Membrane</keyword>
<dbReference type="GO" id="GO:0005886">
    <property type="term" value="C:plasma membrane"/>
    <property type="evidence" value="ECO:0007669"/>
    <property type="project" value="UniProtKB-SubCell"/>
</dbReference>
<dbReference type="PANTHER" id="PTHR30482:SF10">
    <property type="entry name" value="HIGH-AFFINITY BRANCHED-CHAIN AMINO ACID TRANSPORT PROTEIN BRAE"/>
    <property type="match status" value="1"/>
</dbReference>
<protein>
    <submittedName>
        <fullName evidence="7">Branched-chain amino acid ABC transporter permease</fullName>
    </submittedName>
</protein>
<feature type="transmembrane region" description="Helical" evidence="6">
    <location>
        <begin position="252"/>
        <end position="285"/>
    </location>
</feature>
<feature type="transmembrane region" description="Helical" evidence="6">
    <location>
        <begin position="107"/>
        <end position="130"/>
    </location>
</feature>
<keyword evidence="4 6" id="KW-1133">Transmembrane helix</keyword>
<evidence type="ECO:0000313" key="8">
    <source>
        <dbReference type="Proteomes" id="UP000679352"/>
    </source>
</evidence>
<reference evidence="7" key="1">
    <citation type="submission" date="2021-06" db="EMBL/GenBank/DDBJ databases">
        <title>Direct submission.</title>
        <authorList>
            <person name="Lee C.-S."/>
            <person name="Jin L."/>
        </authorList>
    </citation>
    <scope>NUCLEOTIDE SEQUENCE</scope>
    <source>
        <strain evidence="7">Con5</strain>
    </source>
</reference>
<sequence length="349" mass="35912">MTQHHARKLASLTTPLLLIALLAGFVLLVLAFGDRSLGRMAAETLIRVTLVVGFWIFAGNSGVISFGHAAFACVGAYVSAWVTLKPEMKSLLLTGLPDWVAQAEWHVLPAALAAGSVAAALALITGAAILRLSGIAASIATFAFLAMVNTIWSNWTPVTGGTSSVVGLARYVSPWVGLGWAALAIGVAALYAASASGLALRATREDEVAASASGIDRYRHRLAAYTLSAFFCGIGGALMGHFIGVINPDGFYLGLTFLMLAMLVMGGIGSLSGAVVGVLVVSIAVEGLVRLEKGVTLGATEFALPAGSQEILIGLAMILVLIFRPAGLLAGRDLSLPAAWVAGRADPTD</sequence>
<dbReference type="EMBL" id="CP076361">
    <property type="protein sequence ID" value="QWK91701.1"/>
    <property type="molecule type" value="Genomic_DNA"/>
</dbReference>
<feature type="transmembrane region" description="Helical" evidence="6">
    <location>
        <begin position="45"/>
        <end position="78"/>
    </location>
</feature>
<accession>A0A975S2R8</accession>
<dbReference type="AlphaFoldDB" id="A0A975S2R8"/>
<keyword evidence="3 6" id="KW-0812">Transmembrane</keyword>
<dbReference type="Pfam" id="PF02653">
    <property type="entry name" value="BPD_transp_2"/>
    <property type="match status" value="1"/>
</dbReference>
<evidence type="ECO:0000256" key="5">
    <source>
        <dbReference type="ARBA" id="ARBA00023136"/>
    </source>
</evidence>
<name>A0A975S2R8_9RHOB</name>
<feature type="transmembrane region" description="Helical" evidence="6">
    <location>
        <begin position="175"/>
        <end position="201"/>
    </location>
</feature>
<evidence type="ECO:0000256" key="3">
    <source>
        <dbReference type="ARBA" id="ARBA00022692"/>
    </source>
</evidence>
<comment type="subcellular location">
    <subcellularLocation>
        <location evidence="1">Cell membrane</location>
        <topology evidence="1">Multi-pass membrane protein</topology>
    </subcellularLocation>
</comment>
<dbReference type="InterPro" id="IPR001851">
    <property type="entry name" value="ABC_transp_permease"/>
</dbReference>
<dbReference type="GO" id="GO:0015658">
    <property type="term" value="F:branched-chain amino acid transmembrane transporter activity"/>
    <property type="evidence" value="ECO:0007669"/>
    <property type="project" value="InterPro"/>
</dbReference>
<evidence type="ECO:0000256" key="1">
    <source>
        <dbReference type="ARBA" id="ARBA00004651"/>
    </source>
</evidence>
<feature type="transmembrane region" description="Helical" evidence="6">
    <location>
        <begin position="222"/>
        <end position="246"/>
    </location>
</feature>
<feature type="transmembrane region" description="Helical" evidence="6">
    <location>
        <begin position="311"/>
        <end position="330"/>
    </location>
</feature>
<dbReference type="RefSeq" id="WP_215503891.1">
    <property type="nucleotide sequence ID" value="NZ_CP076361.1"/>
</dbReference>
<feature type="transmembrane region" description="Helical" evidence="6">
    <location>
        <begin position="12"/>
        <end position="33"/>
    </location>
</feature>
<feature type="transmembrane region" description="Helical" evidence="6">
    <location>
        <begin position="135"/>
        <end position="155"/>
    </location>
</feature>
<evidence type="ECO:0000313" key="7">
    <source>
        <dbReference type="EMBL" id="QWK91701.1"/>
    </source>
</evidence>
<organism evidence="7 8">
    <name type="scientific">Gemmobacter fulvus</name>
    <dbReference type="NCBI Taxonomy" id="2840474"/>
    <lineage>
        <taxon>Bacteria</taxon>
        <taxon>Pseudomonadati</taxon>
        <taxon>Pseudomonadota</taxon>
        <taxon>Alphaproteobacteria</taxon>
        <taxon>Rhodobacterales</taxon>
        <taxon>Paracoccaceae</taxon>
        <taxon>Gemmobacter</taxon>
    </lineage>
</organism>